<proteinExistence type="predicted"/>
<evidence type="ECO:0000313" key="3">
    <source>
        <dbReference type="Proteomes" id="UP000076584"/>
    </source>
</evidence>
<evidence type="ECO:0000313" key="2">
    <source>
        <dbReference type="EMBL" id="KZL78919.1"/>
    </source>
</evidence>
<feature type="region of interest" description="Disordered" evidence="1">
    <location>
        <begin position="163"/>
        <end position="183"/>
    </location>
</feature>
<dbReference type="AlphaFoldDB" id="A0A166ZHD5"/>
<dbReference type="EMBL" id="LFIW01002187">
    <property type="protein sequence ID" value="KZL78919.1"/>
    <property type="molecule type" value="Genomic_DNA"/>
</dbReference>
<gene>
    <name evidence="2" type="ORF">CI238_11482</name>
</gene>
<feature type="region of interest" description="Disordered" evidence="1">
    <location>
        <begin position="1"/>
        <end position="52"/>
    </location>
</feature>
<feature type="compositionally biased region" description="Polar residues" evidence="1">
    <location>
        <begin position="127"/>
        <end position="146"/>
    </location>
</feature>
<sequence>MDHISSSSSSTGTTTCTRQSVSTFQQDVPKQTYTTAGTIYNPSNSQPLQPPIRRGRTLKWPPVGTAASELSLFPKSVLAGLPLKSQNHIVTPTSPLPHQIPKYSPLQQNYDRAVSPVTDHSRESPNDSDISSLTSSRIPSYTMNRNQVSPVDGVMHASSVNKHVDAESSDDEGDESTGENPLKNFTVKGLQNLASYPNPNQKRAQKTLLRARPGATPAPSTGNLSRTATPLYGAQVFDVSELVKDGPNSSGLFHSAKADPSPILKLQVDQRPIGEINTSWRVNSVTPPPPPGLFPAHNIQRSIPHSAYKSTLATGPGAPRPLTAGPPGQRQRQCRTSTFDAAIKELNGGSKTDMSYDGSVNNDTLPVPKAKHNTSLDALRLAGSKTPDHIKAGFPSLLCNSTPDTDHFYQAPIDSANLPDVDMMKILQYMNLGPNPNPNAHDYKNRSRQPEVGIPVIFGEKWVAEYPKSDRSRLAKGTWMIAQDELQQRTERINQLFYAGTGELGKSLESVVKDAEFNNFKRQVGVIGDRRPKAKLEKVEHLPISIRQANNMTSKEAAEPLVALGISSVLNHIEGKYDNQRFYQWKDPEACKVDESLEGRKSVFRH</sequence>
<protein>
    <submittedName>
        <fullName evidence="2">Coatomer subunit</fullName>
    </submittedName>
</protein>
<feature type="compositionally biased region" description="Polar residues" evidence="1">
    <location>
        <begin position="24"/>
        <end position="47"/>
    </location>
</feature>
<accession>A0A166ZHD5</accession>
<dbReference type="Proteomes" id="UP000076584">
    <property type="component" value="Unassembled WGS sequence"/>
</dbReference>
<dbReference type="OrthoDB" id="4588713at2759"/>
<feature type="region of interest" description="Disordered" evidence="1">
    <location>
        <begin position="309"/>
        <end position="334"/>
    </location>
</feature>
<keyword evidence="3" id="KW-1185">Reference proteome</keyword>
<feature type="compositionally biased region" description="Low complexity" evidence="1">
    <location>
        <begin position="1"/>
        <end position="23"/>
    </location>
</feature>
<reference evidence="2 3" key="1">
    <citation type="submission" date="2015-06" db="EMBL/GenBank/DDBJ databases">
        <title>Survival trade-offs in plant roots during colonization by closely related pathogenic and mutualistic fungi.</title>
        <authorList>
            <person name="Hacquard S."/>
            <person name="Kracher B."/>
            <person name="Hiruma K."/>
            <person name="Weinman A."/>
            <person name="Muench P."/>
            <person name="Garrido Oter R."/>
            <person name="Ver Loren van Themaat E."/>
            <person name="Dallerey J.-F."/>
            <person name="Damm U."/>
            <person name="Henrissat B."/>
            <person name="Lespinet O."/>
            <person name="Thon M."/>
            <person name="Kemen E."/>
            <person name="McHardy A.C."/>
            <person name="Schulze-Lefert P."/>
            <person name="O'Connell R.J."/>
        </authorList>
    </citation>
    <scope>NUCLEOTIDE SEQUENCE [LARGE SCALE GENOMIC DNA]</scope>
    <source>
        <strain evidence="2 3">MAFF 238704</strain>
    </source>
</reference>
<organism evidence="2 3">
    <name type="scientific">Colletotrichum incanum</name>
    <name type="common">Soybean anthracnose fungus</name>
    <dbReference type="NCBI Taxonomy" id="1573173"/>
    <lineage>
        <taxon>Eukaryota</taxon>
        <taxon>Fungi</taxon>
        <taxon>Dikarya</taxon>
        <taxon>Ascomycota</taxon>
        <taxon>Pezizomycotina</taxon>
        <taxon>Sordariomycetes</taxon>
        <taxon>Hypocreomycetidae</taxon>
        <taxon>Glomerellales</taxon>
        <taxon>Glomerellaceae</taxon>
        <taxon>Colletotrichum</taxon>
        <taxon>Colletotrichum spaethianum species complex</taxon>
    </lineage>
</organism>
<feature type="region of interest" description="Disordered" evidence="1">
    <location>
        <begin position="112"/>
        <end position="146"/>
    </location>
</feature>
<feature type="compositionally biased region" description="Acidic residues" evidence="1">
    <location>
        <begin position="167"/>
        <end position="177"/>
    </location>
</feature>
<evidence type="ECO:0000256" key="1">
    <source>
        <dbReference type="SAM" id="MobiDB-lite"/>
    </source>
</evidence>
<comment type="caution">
    <text evidence="2">The sequence shown here is derived from an EMBL/GenBank/DDBJ whole genome shotgun (WGS) entry which is preliminary data.</text>
</comment>
<name>A0A166ZHD5_COLIC</name>